<accession>A0ABT2TVB6</accession>
<evidence type="ECO:0000313" key="5">
    <source>
        <dbReference type="Proteomes" id="UP001652409"/>
    </source>
</evidence>
<dbReference type="SUPFAM" id="SSF81296">
    <property type="entry name" value="E set domains"/>
    <property type="match status" value="1"/>
</dbReference>
<dbReference type="InterPro" id="IPR014756">
    <property type="entry name" value="Ig_E-set"/>
</dbReference>
<dbReference type="InterPro" id="IPR006047">
    <property type="entry name" value="GH13_cat_dom"/>
</dbReference>
<dbReference type="GO" id="GO:0016798">
    <property type="term" value="F:hydrolase activity, acting on glycosyl bonds"/>
    <property type="evidence" value="ECO:0007669"/>
    <property type="project" value="UniProtKB-KW"/>
</dbReference>
<keyword evidence="4" id="KW-0326">Glycosidase</keyword>
<evidence type="ECO:0000259" key="3">
    <source>
        <dbReference type="SMART" id="SM00642"/>
    </source>
</evidence>
<gene>
    <name evidence="4" type="ORF">OCV61_12320</name>
</gene>
<dbReference type="EMBL" id="JAOQJL010000025">
    <property type="protein sequence ID" value="MCU6766191.1"/>
    <property type="molecule type" value="Genomic_DNA"/>
</dbReference>
<evidence type="ECO:0000256" key="1">
    <source>
        <dbReference type="ARBA" id="ARBA00008061"/>
    </source>
</evidence>
<dbReference type="SUPFAM" id="SSF51011">
    <property type="entry name" value="Glycosyl hydrolase domain"/>
    <property type="match status" value="1"/>
</dbReference>
<dbReference type="Proteomes" id="UP001652409">
    <property type="component" value="Unassembled WGS sequence"/>
</dbReference>
<dbReference type="Gene3D" id="3.20.20.80">
    <property type="entry name" value="Glycosidases"/>
    <property type="match status" value="2"/>
</dbReference>
<evidence type="ECO:0000256" key="2">
    <source>
        <dbReference type="SAM" id="MobiDB-lite"/>
    </source>
</evidence>
<reference evidence="4 5" key="1">
    <citation type="journal article" date="2021" name="ISME Commun">
        <title>Automated analysis of genomic sequences facilitates high-throughput and comprehensive description of bacteria.</title>
        <authorList>
            <person name="Hitch T.C.A."/>
        </authorList>
    </citation>
    <scope>NUCLEOTIDE SEQUENCE [LARGE SCALE GENOMIC DNA]</scope>
    <source>
        <strain evidence="4 5">Sanger_23</strain>
    </source>
</reference>
<sequence>MQSMNNTRIKPGYPQVLGAYKLEGGYNFAVEAPEDAQVSLLLYKRNQLAPVEEIPMGREYQTGRVFAIRLTDKSVASCQYNFLINGSVVQDPCACRLTGRRKFGSPYTEDPHAVRCELLKDTPYDWEGDEGIQREYKDMILYKLHVRGYTKAAGSTIKKKGTFQGLTEMIPYWKDLGINTIELMPAYEFQEVADKKEQEGMITSRRKKDEVNFWGYIPGSYFAPKEAYCAGRDPVQEFKDMVKALHKAGIGCIMEMFFPRDISPLIPLRALQFWKEYYHVDGFHLLGDGVPLELLLRDGLLAGTMIMTQGYDMNEFYRGRKFVHRSFAEYNPGFLQDMRRFLKSDEDMVSAARYRLSRNPDTYGVINYMASQDGFTMNDMVSYNYRHNEANAEDNSDGCAYNYSWNCGMEGPSRKTAIRQLRERQIRNAFAMVLLAQGTPMIYGGDEICNSQEGNNNAYCQDNSIGWVDWKGQKRNQGIHTFVKKLIRFRMEHPILHGATQLRESDYLAMGLPDMSFHGERAWFCSSENTSRMLGILYCGAYAGDQTADENIYIGYNFYWEKRSLALPDLPDTMQWKKVLDTWDLTGDGFYEKENAREYTKSVEIQPRSIVVLLGERLPVPSKRKKKIRDTKNAGQEVKHASVASLQNNHKA</sequence>
<keyword evidence="5" id="KW-1185">Reference proteome</keyword>
<dbReference type="Gene3D" id="2.60.40.1180">
    <property type="entry name" value="Golgi alpha-mannosidase II"/>
    <property type="match status" value="1"/>
</dbReference>
<dbReference type="InterPro" id="IPR013783">
    <property type="entry name" value="Ig-like_fold"/>
</dbReference>
<protein>
    <submittedName>
        <fullName evidence="4">Type II secretory pathway, pullulanase PulA and related glycosidase</fullName>
    </submittedName>
</protein>
<name>A0ABT2TVB6_9FIRM</name>
<proteinExistence type="inferred from homology"/>
<dbReference type="SMART" id="SM00642">
    <property type="entry name" value="Aamy"/>
    <property type="match status" value="1"/>
</dbReference>
<dbReference type="SUPFAM" id="SSF51445">
    <property type="entry name" value="(Trans)glycosidases"/>
    <property type="match status" value="1"/>
</dbReference>
<dbReference type="Gene3D" id="2.60.40.10">
    <property type="entry name" value="Immunoglobulins"/>
    <property type="match status" value="1"/>
</dbReference>
<comment type="similarity">
    <text evidence="1">Belongs to the glycosyl hydrolase 13 family.</text>
</comment>
<dbReference type="InterPro" id="IPR017853">
    <property type="entry name" value="GH"/>
</dbReference>
<keyword evidence="4" id="KW-0378">Hydrolase</keyword>
<comment type="caution">
    <text evidence="4">The sequence shown here is derived from an EMBL/GenBank/DDBJ whole genome shotgun (WGS) entry which is preliminary data.</text>
</comment>
<dbReference type="RefSeq" id="WP_158422036.1">
    <property type="nucleotide sequence ID" value="NZ_JAOQJL010000025.1"/>
</dbReference>
<feature type="domain" description="Glycosyl hydrolase family 13 catalytic" evidence="3">
    <location>
        <begin position="143"/>
        <end position="490"/>
    </location>
</feature>
<feature type="region of interest" description="Disordered" evidence="2">
    <location>
        <begin position="623"/>
        <end position="652"/>
    </location>
</feature>
<organism evidence="4 5">
    <name type="scientific">Blautia ammoniilytica</name>
    <dbReference type="NCBI Taxonomy" id="2981782"/>
    <lineage>
        <taxon>Bacteria</taxon>
        <taxon>Bacillati</taxon>
        <taxon>Bacillota</taxon>
        <taxon>Clostridia</taxon>
        <taxon>Lachnospirales</taxon>
        <taxon>Lachnospiraceae</taxon>
        <taxon>Blautia</taxon>
    </lineage>
</organism>
<evidence type="ECO:0000313" key="4">
    <source>
        <dbReference type="EMBL" id="MCU6766191.1"/>
    </source>
</evidence>
<dbReference type="PANTHER" id="PTHR43002">
    <property type="entry name" value="GLYCOGEN DEBRANCHING ENZYME"/>
    <property type="match status" value="1"/>
</dbReference>
<dbReference type="InterPro" id="IPR013780">
    <property type="entry name" value="Glyco_hydro_b"/>
</dbReference>